<evidence type="ECO:0000256" key="7">
    <source>
        <dbReference type="SAM" id="Phobius"/>
    </source>
</evidence>
<reference evidence="10" key="1">
    <citation type="submission" date="2025-08" db="UniProtKB">
        <authorList>
            <consortium name="RefSeq"/>
        </authorList>
    </citation>
    <scope>IDENTIFICATION</scope>
    <source>
        <tissue evidence="10">Gonads</tissue>
    </source>
</reference>
<name>A0A1S3HYI1_LINAN</name>
<dbReference type="InterPro" id="IPR051475">
    <property type="entry name" value="Diverse_Ion_Transporter"/>
</dbReference>
<feature type="transmembrane region" description="Helical" evidence="7">
    <location>
        <begin position="665"/>
        <end position="683"/>
    </location>
</feature>
<evidence type="ECO:0000313" key="9">
    <source>
        <dbReference type="Proteomes" id="UP000085678"/>
    </source>
</evidence>
<dbReference type="GO" id="GO:0055085">
    <property type="term" value="P:transmembrane transport"/>
    <property type="evidence" value="ECO:0007669"/>
    <property type="project" value="InterPro"/>
</dbReference>
<feature type="compositionally biased region" description="Polar residues" evidence="6">
    <location>
        <begin position="36"/>
        <end position="57"/>
    </location>
</feature>
<dbReference type="KEGG" id="lak:106158622"/>
<dbReference type="InterPro" id="IPR004680">
    <property type="entry name" value="Cit_transptr-like_dom"/>
</dbReference>
<feature type="transmembrane region" description="Helical" evidence="7">
    <location>
        <begin position="594"/>
        <end position="611"/>
    </location>
</feature>
<dbReference type="STRING" id="7574.A0A1S3HYI1"/>
<organism evidence="9 10">
    <name type="scientific">Lingula anatina</name>
    <name type="common">Brachiopod</name>
    <name type="synonym">Lingula unguis</name>
    <dbReference type="NCBI Taxonomy" id="7574"/>
    <lineage>
        <taxon>Eukaryota</taxon>
        <taxon>Metazoa</taxon>
        <taxon>Spiralia</taxon>
        <taxon>Lophotrochozoa</taxon>
        <taxon>Brachiopoda</taxon>
        <taxon>Linguliformea</taxon>
        <taxon>Lingulata</taxon>
        <taxon>Lingulida</taxon>
        <taxon>Linguloidea</taxon>
        <taxon>Lingulidae</taxon>
        <taxon>Lingula</taxon>
    </lineage>
</organism>
<dbReference type="CDD" id="cd01116">
    <property type="entry name" value="P_permease"/>
    <property type="match status" value="1"/>
</dbReference>
<dbReference type="GeneID" id="106158622"/>
<feature type="transmembrane region" description="Helical" evidence="7">
    <location>
        <begin position="336"/>
        <end position="361"/>
    </location>
</feature>
<dbReference type="PANTHER" id="PTHR43568:SF1">
    <property type="entry name" value="P PROTEIN"/>
    <property type="match status" value="1"/>
</dbReference>
<dbReference type="FunCoup" id="A0A1S3HYI1">
    <property type="interactions" value="2"/>
</dbReference>
<keyword evidence="5 7" id="KW-0472">Membrane</keyword>
<evidence type="ECO:0000256" key="5">
    <source>
        <dbReference type="ARBA" id="ARBA00023136"/>
    </source>
</evidence>
<keyword evidence="4 7" id="KW-1133">Transmembrane helix</keyword>
<dbReference type="PANTHER" id="PTHR43568">
    <property type="entry name" value="P PROTEIN"/>
    <property type="match status" value="1"/>
</dbReference>
<dbReference type="OrthoDB" id="442352at2759"/>
<feature type="transmembrane region" description="Helical" evidence="7">
    <location>
        <begin position="758"/>
        <end position="779"/>
    </location>
</feature>
<feature type="region of interest" description="Disordered" evidence="6">
    <location>
        <begin position="31"/>
        <end position="75"/>
    </location>
</feature>
<keyword evidence="9" id="KW-1185">Reference proteome</keyword>
<dbReference type="RefSeq" id="XP_013390139.1">
    <property type="nucleotide sequence ID" value="XM_013534685.1"/>
</dbReference>
<proteinExistence type="predicted"/>
<protein>
    <submittedName>
        <fullName evidence="10">P protein-like isoform X1</fullName>
    </submittedName>
</protein>
<feature type="transmembrane region" description="Helical" evidence="7">
    <location>
        <begin position="454"/>
        <end position="473"/>
    </location>
</feature>
<evidence type="ECO:0000259" key="8">
    <source>
        <dbReference type="Pfam" id="PF03600"/>
    </source>
</evidence>
<evidence type="ECO:0000256" key="6">
    <source>
        <dbReference type="SAM" id="MobiDB-lite"/>
    </source>
</evidence>
<evidence type="ECO:0000313" key="10">
    <source>
        <dbReference type="RefSeq" id="XP_013390139.1"/>
    </source>
</evidence>
<feature type="transmembrane region" description="Helical" evidence="7">
    <location>
        <begin position="276"/>
        <end position="293"/>
    </location>
</feature>
<evidence type="ECO:0000256" key="2">
    <source>
        <dbReference type="ARBA" id="ARBA00022448"/>
    </source>
</evidence>
<dbReference type="AlphaFoldDB" id="A0A1S3HYI1"/>
<feature type="transmembrane region" description="Helical" evidence="7">
    <location>
        <begin position="368"/>
        <end position="386"/>
    </location>
</feature>
<feature type="transmembrane region" description="Helical" evidence="7">
    <location>
        <begin position="116"/>
        <end position="134"/>
    </location>
</feature>
<evidence type="ECO:0000256" key="4">
    <source>
        <dbReference type="ARBA" id="ARBA00022989"/>
    </source>
</evidence>
<comment type="subcellular location">
    <subcellularLocation>
        <location evidence="1">Membrane</location>
        <topology evidence="1">Multi-pass membrane protein</topology>
    </subcellularLocation>
</comment>
<accession>A0A1S3HYI1</accession>
<dbReference type="GO" id="GO:0016020">
    <property type="term" value="C:membrane"/>
    <property type="evidence" value="ECO:0007669"/>
    <property type="project" value="UniProtKB-SubCell"/>
</dbReference>
<dbReference type="Proteomes" id="UP000085678">
    <property type="component" value="Unplaced"/>
</dbReference>
<keyword evidence="2" id="KW-0813">Transport</keyword>
<keyword evidence="3 7" id="KW-0812">Transmembrane</keyword>
<evidence type="ECO:0000256" key="1">
    <source>
        <dbReference type="ARBA" id="ARBA00004141"/>
    </source>
</evidence>
<gene>
    <name evidence="10" type="primary">LOC106158622</name>
</gene>
<dbReference type="Pfam" id="PF03600">
    <property type="entry name" value="CitMHS"/>
    <property type="match status" value="1"/>
</dbReference>
<feature type="domain" description="Citrate transporter-like" evidence="8">
    <location>
        <begin position="288"/>
        <end position="717"/>
    </location>
</feature>
<feature type="compositionally biased region" description="Polar residues" evidence="6">
    <location>
        <begin position="65"/>
        <end position="75"/>
    </location>
</feature>
<evidence type="ECO:0000256" key="3">
    <source>
        <dbReference type="ARBA" id="ARBA00022692"/>
    </source>
</evidence>
<feature type="transmembrane region" description="Helical" evidence="7">
    <location>
        <begin position="566"/>
        <end position="588"/>
    </location>
</feature>
<dbReference type="InParanoid" id="A0A1S3HYI1"/>
<sequence length="781" mass="86560">MDTSVYKFSGSGWFDRQLRGLEDESMEIHQLRAPTKNGSSGNSVDSYGSIRSNNNEETPLMDSKYGSTEATSQQSEVTIISNGSTANLIQDAQKEDTDRSKSWQPSKATREKLKQIKVALLFIATIMCSVWVGISEEHEEELHQFSVSAYQPLSLDITPGAGQSVVKVMISGPFVKALDDHGDYENNMTLTVANSAAFDNGTQKPAVKLQSSAIQQETLILSKENASYETEEYTYLFDFTGPDEQGPFKLRLNTTTAYGVPVSLSYLTLPADSHNAVVYAAIVLLGVYVLIVFELVHRTLAAMMGSMAALAVLSAMNERPTMSTVISWLDTETLSLLFGMMVMVAIFSDTGFFDYCALLAYKLAKGQVWPLMTILCFFGAVVSAFLDNVTTILLMTPVTIRLCEVLNLEPKHLLIAIVLFSNVGGTATAIGDPPNVIIVSNSYLKEKNITFANFTGHMILGILFVLIGAYGLLRVQYRNLANLKNKFPPEIAELKHEIKVWRRSAKRIASVTREESVVKALLMQKVVTLENLVKKKLYKTKRSVEKDFKESVSELEKKYRITDHWLLLKSSIVLLVVILAFFLHSFVTQMHLDLGWIAIIGAIWLLVLADIEDLESVFHRVEWATLLFFAALFVLMEALTELGLIEWIGDQVVALIKTVDEEYRLAVALILILWVSAITSSFIDNIPFTTAMIPVVIHIEESIQLPIEPMVWALAFGACLGGNGTLIGASCNVVCAGIAEQHGYGFTFVEFFKVGFPMMLVTTFFAMCYLLVCHIAIGWNG</sequence>
<feature type="transmembrane region" description="Helical" evidence="7">
    <location>
        <begin position="623"/>
        <end position="645"/>
    </location>
</feature>